<evidence type="ECO:0000256" key="4">
    <source>
        <dbReference type="ARBA" id="ARBA00023115"/>
    </source>
</evidence>
<feature type="binding site" evidence="5">
    <location>
        <position position="311"/>
    </location>
    <ligand>
        <name>spermidine</name>
        <dbReference type="ChEBI" id="CHEBI:57834"/>
    </ligand>
</feature>
<evidence type="ECO:0000256" key="6">
    <source>
        <dbReference type="PROSITE-ProRule" id="PRU00354"/>
    </source>
</evidence>
<dbReference type="InterPro" id="IPR030373">
    <property type="entry name" value="PABS_CS"/>
</dbReference>
<dbReference type="Proteomes" id="UP000501534">
    <property type="component" value="Chromosome"/>
</dbReference>
<dbReference type="SUPFAM" id="SSF53335">
    <property type="entry name" value="S-adenosyl-L-methionine-dependent methyltransferases"/>
    <property type="match status" value="1"/>
</dbReference>
<feature type="transmembrane region" description="Helical" evidence="5">
    <location>
        <begin position="25"/>
        <end position="47"/>
    </location>
</feature>
<keyword evidence="3 5" id="KW-0745">Spermidine biosynthesis</keyword>
<keyword evidence="9" id="KW-1185">Reference proteome</keyword>
<dbReference type="GO" id="GO:0005886">
    <property type="term" value="C:plasma membrane"/>
    <property type="evidence" value="ECO:0007669"/>
    <property type="project" value="UniProtKB-SubCell"/>
</dbReference>
<name>A0A6M4GRQ7_9PROT</name>
<evidence type="ECO:0000313" key="9">
    <source>
        <dbReference type="Proteomes" id="UP000501534"/>
    </source>
</evidence>
<dbReference type="PANTHER" id="PTHR43317">
    <property type="entry name" value="THERMOSPERMINE SYNTHASE ACAULIS5"/>
    <property type="match status" value="1"/>
</dbReference>
<keyword evidence="5" id="KW-0812">Transmembrane</keyword>
<comment type="catalytic activity">
    <reaction evidence="5">
        <text>S-adenosyl 3-(methylsulfanyl)propylamine + putrescine = S-methyl-5'-thioadenosine + spermidine + H(+)</text>
        <dbReference type="Rhea" id="RHEA:12721"/>
        <dbReference type="ChEBI" id="CHEBI:15378"/>
        <dbReference type="ChEBI" id="CHEBI:17509"/>
        <dbReference type="ChEBI" id="CHEBI:57443"/>
        <dbReference type="ChEBI" id="CHEBI:57834"/>
        <dbReference type="ChEBI" id="CHEBI:326268"/>
        <dbReference type="EC" id="2.5.1.16"/>
    </reaction>
</comment>
<dbReference type="PANTHER" id="PTHR43317:SF1">
    <property type="entry name" value="THERMOSPERMINE SYNTHASE ACAULIS5"/>
    <property type="match status" value="1"/>
</dbReference>
<dbReference type="AlphaFoldDB" id="A0A6M4GRQ7"/>
<dbReference type="HAMAP" id="MF_00198">
    <property type="entry name" value="Spermidine_synth"/>
    <property type="match status" value="1"/>
</dbReference>
<dbReference type="EC" id="2.5.1.16" evidence="5"/>
<protein>
    <recommendedName>
        <fullName evidence="5">Polyamine aminopropyltransferase</fullName>
    </recommendedName>
    <alternativeName>
        <fullName evidence="5">Putrescine aminopropyltransferase</fullName>
        <shortName evidence="5">PAPT</shortName>
    </alternativeName>
    <alternativeName>
        <fullName evidence="5">Spermidine synthase</fullName>
        <shortName evidence="5">SPDS</shortName>
        <shortName evidence="5">SPDSY</shortName>
        <ecNumber evidence="5">2.5.1.16</ecNumber>
    </alternativeName>
</protein>
<keyword evidence="4 5" id="KW-0620">Polyamine biosynthesis</keyword>
<proteinExistence type="inferred from homology"/>
<feature type="binding site" evidence="5">
    <location>
        <position position="257"/>
    </location>
    <ligand>
        <name>S-methyl-5'-thioadenosine</name>
        <dbReference type="ChEBI" id="CHEBI:17509"/>
    </ligand>
</feature>
<feature type="active site" description="Proton acceptor" evidence="5 6">
    <location>
        <position position="383"/>
    </location>
</feature>
<feature type="transmembrane region" description="Helical" evidence="5">
    <location>
        <begin position="119"/>
        <end position="140"/>
    </location>
</feature>
<keyword evidence="2 5" id="KW-0808">Transferase</keyword>
<reference evidence="8 9" key="1">
    <citation type="submission" date="2020-04" db="EMBL/GenBank/DDBJ databases">
        <title>Usitatibacter rugosus gen. nov., sp. nov. and Usitatibacter palustris sp. nov., novel members of Usitatibacteraceae fam. nov. within the order Nitrosomonadales isolated from soil.</title>
        <authorList>
            <person name="Huber K.J."/>
            <person name="Neumann-Schaal M."/>
            <person name="Geppert A."/>
            <person name="Luckner M."/>
            <person name="Wanner G."/>
            <person name="Overmann J."/>
        </authorList>
    </citation>
    <scope>NUCLEOTIDE SEQUENCE [LARGE SCALE GENOMIC DNA]</scope>
    <source>
        <strain evidence="8 9">0125_3</strain>
    </source>
</reference>
<keyword evidence="5" id="KW-1003">Cell membrane</keyword>
<organism evidence="8 9">
    <name type="scientific">Usitatibacter rugosus</name>
    <dbReference type="NCBI Taxonomy" id="2732067"/>
    <lineage>
        <taxon>Bacteria</taxon>
        <taxon>Pseudomonadati</taxon>
        <taxon>Pseudomonadota</taxon>
        <taxon>Betaproteobacteria</taxon>
        <taxon>Nitrosomonadales</taxon>
        <taxon>Usitatibacteraceae</taxon>
        <taxon>Usitatibacter</taxon>
    </lineage>
</organism>
<evidence type="ECO:0000256" key="3">
    <source>
        <dbReference type="ARBA" id="ARBA00023066"/>
    </source>
</evidence>
<accession>A0A6M4GRQ7</accession>
<sequence>MSEPVTPAQAGAQTPPLPGEVLTRALLGSVFVIAACGLVYELIAAAASTYLLGDSVTQFSVVIGIYLAAMGVGSYVSKYVTSGLIVRFIDVELMIAVLGGFSAAVMFLSFAYAGPGFRVVLYGIVVLVGMLVGLEIPLVMRILRDRLGFKDLVAQVLTFDYLGALGVSIAFPLLLAPRLGLIRTAFLFGLMNAVVAAWAAWVFRDRLAGRASGVAARCAVVIALLLGGFMFSEELTKLSEDRLYVDQIVHAESSRAQRIVVTRWRDDWRLYLNGNLQFSSMDEYRYHEALVHPALATMPHARRALVLGGGDGLAVREILKYKNIEAVTLVDLDPAITKLFTESPAMRALNHDSLNDPKVKVVNADAFIWLENSRDFFDFVVIDFPDPSNHSLGKLYTTSFYSMLKRRLSAKGMAVIQSTSPLYARKSYWCVVTTLEEAGFEVTPFHALVPSFGEWGFIIASQEPWIPPAKYDVPGLRFITPEIHAALLAFPKDMERVPTEVNRLNNHALVRYFESEWRRGPAQ</sequence>
<feature type="binding site" evidence="5">
    <location>
        <position position="287"/>
    </location>
    <ligand>
        <name>spermidine</name>
        <dbReference type="ChEBI" id="CHEBI:57834"/>
    </ligand>
</feature>
<dbReference type="Pfam" id="PF01564">
    <property type="entry name" value="Spermine_synth"/>
    <property type="match status" value="1"/>
</dbReference>
<dbReference type="GO" id="GO:0008295">
    <property type="term" value="P:spermidine biosynthetic process"/>
    <property type="evidence" value="ECO:0007669"/>
    <property type="project" value="UniProtKB-UniRule"/>
</dbReference>
<feature type="transmembrane region" description="Helical" evidence="5">
    <location>
        <begin position="214"/>
        <end position="232"/>
    </location>
</feature>
<dbReference type="NCBIfam" id="NF002956">
    <property type="entry name" value="PRK03612.1"/>
    <property type="match status" value="1"/>
</dbReference>
<dbReference type="FunFam" id="3.40.50.150:FF:000088">
    <property type="entry name" value="Polyamine aminopropyltransferase"/>
    <property type="match status" value="1"/>
</dbReference>
<feature type="transmembrane region" description="Helical" evidence="5">
    <location>
        <begin position="59"/>
        <end position="81"/>
    </location>
</feature>
<comment type="pathway">
    <text evidence="5">Amine and polyamine biosynthesis; spermidine biosynthesis; spermidine from putrescine: step 1/1.</text>
</comment>
<keyword evidence="5" id="KW-1133">Transmembrane helix</keyword>
<dbReference type="GO" id="GO:0010487">
    <property type="term" value="F:thermospermine synthase activity"/>
    <property type="evidence" value="ECO:0007669"/>
    <property type="project" value="UniProtKB-ARBA"/>
</dbReference>
<dbReference type="EMBL" id="CP053069">
    <property type="protein sequence ID" value="QJR09488.1"/>
    <property type="molecule type" value="Genomic_DNA"/>
</dbReference>
<feature type="binding site" evidence="5">
    <location>
        <begin position="365"/>
        <end position="366"/>
    </location>
    <ligand>
        <name>S-methyl-5'-thioadenosine</name>
        <dbReference type="ChEBI" id="CHEBI:17509"/>
    </ligand>
</feature>
<comment type="subcellular location">
    <subcellularLocation>
        <location evidence="5">Cell membrane</location>
        <topology evidence="5">Multi-pass membrane protein</topology>
    </subcellularLocation>
</comment>
<comment type="function">
    <text evidence="5">Catalyzes the irreversible transfer of a propylamine group from the amino donor S-adenosylmethioninamine (decarboxy-AdoMet) to putrescine (1,4-diaminobutane) to yield spermidine.</text>
</comment>
<dbReference type="InterPro" id="IPR030374">
    <property type="entry name" value="PABS"/>
</dbReference>
<dbReference type="InterPro" id="IPR001045">
    <property type="entry name" value="Spermi_synthase"/>
</dbReference>
<feature type="transmembrane region" description="Helical" evidence="5">
    <location>
        <begin position="152"/>
        <end position="175"/>
    </location>
</feature>
<comment type="caution">
    <text evidence="5">Lacks conserved residue(s) required for the propagation of feature annotation.</text>
</comment>
<dbReference type="GO" id="GO:0004766">
    <property type="term" value="F:spermidine synthase activity"/>
    <property type="evidence" value="ECO:0007669"/>
    <property type="project" value="UniProtKB-UniRule"/>
</dbReference>
<feature type="transmembrane region" description="Helical" evidence="5">
    <location>
        <begin position="181"/>
        <end position="202"/>
    </location>
</feature>
<comment type="subunit">
    <text evidence="5">Homodimer or homotetramer.</text>
</comment>
<dbReference type="UniPathway" id="UPA00248">
    <property type="reaction ID" value="UER00314"/>
</dbReference>
<keyword evidence="5" id="KW-0472">Membrane</keyword>
<feature type="binding site" evidence="5">
    <location>
        <position position="331"/>
    </location>
    <ligand>
        <name>S-methyl-5'-thioadenosine</name>
        <dbReference type="ChEBI" id="CHEBI:17509"/>
    </ligand>
</feature>
<evidence type="ECO:0000313" key="8">
    <source>
        <dbReference type="EMBL" id="QJR09488.1"/>
    </source>
</evidence>
<dbReference type="RefSeq" id="WP_212756912.1">
    <property type="nucleotide sequence ID" value="NZ_CP053069.1"/>
</dbReference>
<feature type="domain" description="PABS" evidence="7">
    <location>
        <begin position="228"/>
        <end position="462"/>
    </location>
</feature>
<feature type="transmembrane region" description="Helical" evidence="5">
    <location>
        <begin position="93"/>
        <end position="113"/>
    </location>
</feature>
<dbReference type="Gene3D" id="3.40.50.150">
    <property type="entry name" value="Vaccinia Virus protein VP39"/>
    <property type="match status" value="1"/>
</dbReference>
<dbReference type="InterPro" id="IPR029063">
    <property type="entry name" value="SAM-dependent_MTases_sf"/>
</dbReference>
<dbReference type="CDD" id="cd02440">
    <property type="entry name" value="AdoMet_MTases"/>
    <property type="match status" value="1"/>
</dbReference>
<evidence type="ECO:0000256" key="1">
    <source>
        <dbReference type="ARBA" id="ARBA00007867"/>
    </source>
</evidence>
<dbReference type="KEGG" id="uru:DSM104443_00532"/>
<evidence type="ECO:0000256" key="2">
    <source>
        <dbReference type="ARBA" id="ARBA00022679"/>
    </source>
</evidence>
<evidence type="ECO:0000256" key="5">
    <source>
        <dbReference type="HAMAP-Rule" id="MF_00198"/>
    </source>
</evidence>
<dbReference type="PROSITE" id="PS51006">
    <property type="entry name" value="PABS_2"/>
    <property type="match status" value="1"/>
</dbReference>
<dbReference type="PROSITE" id="PS01330">
    <property type="entry name" value="PABS_1"/>
    <property type="match status" value="1"/>
</dbReference>
<evidence type="ECO:0000259" key="7">
    <source>
        <dbReference type="PROSITE" id="PS51006"/>
    </source>
</evidence>
<gene>
    <name evidence="8" type="primary">speE_1</name>
    <name evidence="5" type="synonym">speE</name>
    <name evidence="8" type="ORF">DSM104443_00532</name>
</gene>
<comment type="similarity">
    <text evidence="1 5">Belongs to the spermidine/spermine synthase family.</text>
</comment>